<dbReference type="Proteomes" id="UP000198922">
    <property type="component" value="Unassembled WGS sequence"/>
</dbReference>
<gene>
    <name evidence="1" type="ORF">SAMN04488567_3273</name>
</gene>
<accession>A0A1G7HRV7</accession>
<dbReference type="SUPFAM" id="SSF53850">
    <property type="entry name" value="Periplasmic binding protein-like II"/>
    <property type="match status" value="1"/>
</dbReference>
<dbReference type="OrthoDB" id="9811622at2"/>
<sequence>MTYLGLTWDHPRGRNALIAAAAGTDAPEGRLLRWEVQPLEGFESAPIADLAARHDLLVMDHPHIGEAVAEDCLTPLEALFPEPLLARWRAQSIGPAMESYRWDGRSWALPLDVATQVTLRRPDRIADAPTSWDEMEEIAARLPVALSLAGPHAFLTLLSLAASEGALVGGEAMLPDGPALAALSRMARLWRSRPPGSETLNPIALSERMAGSDEIALVPLVFGYVNYARGARPLAFSDTPRAKGGYGGVLGGTGIAFTRRAAPSPALLDHIAWLMRPETQAGFIPAHDGQPSARGAWADPAVNAAWGGFYAATMDTAEHAALRPRFDGYIAFQTAAAAAIRDGLAGAEDEARTLDTIRRLWRDARGRARGALDDDRRDLK</sequence>
<evidence type="ECO:0000313" key="1">
    <source>
        <dbReference type="EMBL" id="SDF03221.1"/>
    </source>
</evidence>
<dbReference type="EMBL" id="FNAT01000006">
    <property type="protein sequence ID" value="SDF03221.1"/>
    <property type="molecule type" value="Genomic_DNA"/>
</dbReference>
<evidence type="ECO:0000313" key="2">
    <source>
        <dbReference type="Proteomes" id="UP000198922"/>
    </source>
</evidence>
<dbReference type="STRING" id="521013.SAMN04488567_3273"/>
<proteinExistence type="predicted"/>
<dbReference type="Gene3D" id="3.40.190.10">
    <property type="entry name" value="Periplasmic binding protein-like II"/>
    <property type="match status" value="1"/>
</dbReference>
<reference evidence="2" key="1">
    <citation type="submission" date="2016-10" db="EMBL/GenBank/DDBJ databases">
        <authorList>
            <person name="Varghese N."/>
            <person name="Submissions S."/>
        </authorList>
    </citation>
    <scope>NUCLEOTIDE SEQUENCE [LARGE SCALE GENOMIC DNA]</scope>
    <source>
        <strain evidence="2">DSM 21424</strain>
    </source>
</reference>
<dbReference type="AlphaFoldDB" id="A0A1G7HRV7"/>
<dbReference type="RefSeq" id="WP_090113732.1">
    <property type="nucleotide sequence ID" value="NZ_FNAT01000006.1"/>
</dbReference>
<keyword evidence="2" id="KW-1185">Reference proteome</keyword>
<organism evidence="1 2">
    <name type="scientific">Limimaricola pyoseonensis</name>
    <dbReference type="NCBI Taxonomy" id="521013"/>
    <lineage>
        <taxon>Bacteria</taxon>
        <taxon>Pseudomonadati</taxon>
        <taxon>Pseudomonadota</taxon>
        <taxon>Alphaproteobacteria</taxon>
        <taxon>Rhodobacterales</taxon>
        <taxon>Paracoccaceae</taxon>
        <taxon>Limimaricola</taxon>
    </lineage>
</organism>
<name>A0A1G7HRV7_9RHOB</name>
<protein>
    <submittedName>
        <fullName evidence="1">Carbohydrate ABC transporter substrate-binding protein, CUT1 family</fullName>
    </submittedName>
</protein>